<accession>A0ABP9KG24</accession>
<evidence type="ECO:0000256" key="1">
    <source>
        <dbReference type="SAM" id="MobiDB-lite"/>
    </source>
</evidence>
<protein>
    <submittedName>
        <fullName evidence="2">Uncharacterized protein</fullName>
    </submittedName>
</protein>
<evidence type="ECO:0000313" key="2">
    <source>
        <dbReference type="EMBL" id="GAA5055880.1"/>
    </source>
</evidence>
<keyword evidence="3" id="KW-1185">Reference proteome</keyword>
<proteinExistence type="predicted"/>
<sequence>MSETGDGAGSSGDHPAPRASMRRSFSREEVAEALAEQRAEEAERRRLVFGDRDVFFVPDNDTDV</sequence>
<gene>
    <name evidence="2" type="ORF">GCM10023318_32570</name>
</gene>
<organism evidence="2 3">
    <name type="scientific">Nocardia callitridis</name>
    <dbReference type="NCBI Taxonomy" id="648753"/>
    <lineage>
        <taxon>Bacteria</taxon>
        <taxon>Bacillati</taxon>
        <taxon>Actinomycetota</taxon>
        <taxon>Actinomycetes</taxon>
        <taxon>Mycobacteriales</taxon>
        <taxon>Nocardiaceae</taxon>
        <taxon>Nocardia</taxon>
    </lineage>
</organism>
<reference evidence="3" key="1">
    <citation type="journal article" date="2019" name="Int. J. Syst. Evol. Microbiol.">
        <title>The Global Catalogue of Microorganisms (GCM) 10K type strain sequencing project: providing services to taxonomists for standard genome sequencing and annotation.</title>
        <authorList>
            <consortium name="The Broad Institute Genomics Platform"/>
            <consortium name="The Broad Institute Genome Sequencing Center for Infectious Disease"/>
            <person name="Wu L."/>
            <person name="Ma J."/>
        </authorList>
    </citation>
    <scope>NUCLEOTIDE SEQUENCE [LARGE SCALE GENOMIC DNA]</scope>
    <source>
        <strain evidence="3">JCM 18298</strain>
    </source>
</reference>
<dbReference type="EMBL" id="BAABJM010000002">
    <property type="protein sequence ID" value="GAA5055880.1"/>
    <property type="molecule type" value="Genomic_DNA"/>
</dbReference>
<dbReference type="RefSeq" id="WP_345496205.1">
    <property type="nucleotide sequence ID" value="NZ_BAABJM010000002.1"/>
</dbReference>
<feature type="compositionally biased region" description="Gly residues" evidence="1">
    <location>
        <begin position="1"/>
        <end position="10"/>
    </location>
</feature>
<feature type="region of interest" description="Disordered" evidence="1">
    <location>
        <begin position="1"/>
        <end position="43"/>
    </location>
</feature>
<feature type="compositionally biased region" description="Basic and acidic residues" evidence="1">
    <location>
        <begin position="25"/>
        <end position="43"/>
    </location>
</feature>
<evidence type="ECO:0000313" key="3">
    <source>
        <dbReference type="Proteomes" id="UP001500603"/>
    </source>
</evidence>
<name>A0ABP9KG24_9NOCA</name>
<dbReference type="Proteomes" id="UP001500603">
    <property type="component" value="Unassembled WGS sequence"/>
</dbReference>
<comment type="caution">
    <text evidence="2">The sequence shown here is derived from an EMBL/GenBank/DDBJ whole genome shotgun (WGS) entry which is preliminary data.</text>
</comment>